<dbReference type="InterPro" id="IPR014001">
    <property type="entry name" value="Helicase_ATP-bd"/>
</dbReference>
<name>A0A8W8LUH4_MAGGI</name>
<dbReference type="SMART" id="SM00490">
    <property type="entry name" value="HELICc"/>
    <property type="match status" value="1"/>
</dbReference>
<dbReference type="AlphaFoldDB" id="A0A8W8LUH4"/>
<evidence type="ECO:0000256" key="5">
    <source>
        <dbReference type="ARBA" id="ARBA00034808"/>
    </source>
</evidence>
<dbReference type="InterPro" id="IPR027417">
    <property type="entry name" value="P-loop_NTPase"/>
</dbReference>
<dbReference type="SUPFAM" id="SSF52540">
    <property type="entry name" value="P-loop containing nucleoside triphosphate hydrolases"/>
    <property type="match status" value="1"/>
</dbReference>
<dbReference type="EC" id="5.6.2.4" evidence="5"/>
<dbReference type="Gene3D" id="3.40.50.300">
    <property type="entry name" value="P-loop containing nucleotide triphosphate hydrolases"/>
    <property type="match status" value="2"/>
</dbReference>
<feature type="domain" description="Helicase ATP-binding" evidence="7">
    <location>
        <begin position="1"/>
        <end position="175"/>
    </location>
</feature>
<evidence type="ECO:0000313" key="9">
    <source>
        <dbReference type="EnsemblMetazoa" id="G29775.1:cds"/>
    </source>
</evidence>
<dbReference type="SMART" id="SM00487">
    <property type="entry name" value="DEXDc"/>
    <property type="match status" value="1"/>
</dbReference>
<dbReference type="GO" id="GO:0009378">
    <property type="term" value="F:four-way junction helicase activity"/>
    <property type="evidence" value="ECO:0007669"/>
    <property type="project" value="TreeGrafter"/>
</dbReference>
<feature type="region of interest" description="Disordered" evidence="6">
    <location>
        <begin position="407"/>
        <end position="429"/>
    </location>
</feature>
<dbReference type="GO" id="GO:0005694">
    <property type="term" value="C:chromosome"/>
    <property type="evidence" value="ECO:0007669"/>
    <property type="project" value="TreeGrafter"/>
</dbReference>
<dbReference type="GO" id="GO:0003676">
    <property type="term" value="F:nucleic acid binding"/>
    <property type="evidence" value="ECO:0007669"/>
    <property type="project" value="InterPro"/>
</dbReference>
<sequence length="429" mass="48221">MNKTDCMAVLPTGYGKSLPYQMYSLVNRRLTSDKEIVLVCCPLVALMQDQVEKMSKIPGVKSAYAGSCPQSDIEIKEGKVDIIYASPETLVGDPEWRASIQNLPVSVLVIDEFHTIATWGDDSESQGKETFRKWFNDVGELRSLYPRSSVLALSATCTIKIRKRVMKVLHLADNFKEIVISPNKTNIRISVAKVSNTVETAMHWLIEGLSELKEKFPRTIIYCTSIKDVSEIYSYVTKELPFTSTLLEMFHSETPQTKKQRILESLTNITGEIKIVIATSALGMGLDVKNCHSVVLFGPPVQIVDLLQEIGRVGRDGGPSVAIILYNCYHLRKLSSDVKEILKSTDCRRISLMQCFLKPEAIALLKENESRKHTCCDLCKTKCKCQNCSMLPLEEIYYHSSVSVNQKDSDISDSDTEEYFSNDENLELS</sequence>
<evidence type="ECO:0000256" key="4">
    <source>
        <dbReference type="ARBA" id="ARBA00034617"/>
    </source>
</evidence>
<dbReference type="GO" id="GO:0005737">
    <property type="term" value="C:cytoplasm"/>
    <property type="evidence" value="ECO:0007669"/>
    <property type="project" value="TreeGrafter"/>
</dbReference>
<dbReference type="PROSITE" id="PS51192">
    <property type="entry name" value="HELICASE_ATP_BIND_1"/>
    <property type="match status" value="1"/>
</dbReference>
<evidence type="ECO:0000256" key="1">
    <source>
        <dbReference type="ARBA" id="ARBA00005446"/>
    </source>
</evidence>
<reference evidence="9" key="1">
    <citation type="submission" date="2022-08" db="UniProtKB">
        <authorList>
            <consortium name="EnsemblMetazoa"/>
        </authorList>
    </citation>
    <scope>IDENTIFICATION</scope>
    <source>
        <strain evidence="9">05x7-T-G4-1.051#20</strain>
    </source>
</reference>
<protein>
    <recommendedName>
        <fullName evidence="5">DNA 3'-5' helicase</fullName>
        <ecNumber evidence="5">5.6.2.4</ecNumber>
    </recommendedName>
</protein>
<keyword evidence="2" id="KW-0547">Nucleotide-binding</keyword>
<dbReference type="GO" id="GO:0043138">
    <property type="term" value="F:3'-5' DNA helicase activity"/>
    <property type="evidence" value="ECO:0007669"/>
    <property type="project" value="UniProtKB-EC"/>
</dbReference>
<dbReference type="GO" id="GO:0005524">
    <property type="term" value="F:ATP binding"/>
    <property type="evidence" value="ECO:0007669"/>
    <property type="project" value="UniProtKB-KW"/>
</dbReference>
<dbReference type="Proteomes" id="UP000005408">
    <property type="component" value="Unassembled WGS sequence"/>
</dbReference>
<dbReference type="GO" id="GO:0000724">
    <property type="term" value="P:double-strand break repair via homologous recombination"/>
    <property type="evidence" value="ECO:0007669"/>
    <property type="project" value="TreeGrafter"/>
</dbReference>
<dbReference type="EnsemblMetazoa" id="G29775.1">
    <property type="protein sequence ID" value="G29775.1:cds"/>
    <property type="gene ID" value="G29775"/>
</dbReference>
<dbReference type="Pfam" id="PF00270">
    <property type="entry name" value="DEAD"/>
    <property type="match status" value="1"/>
</dbReference>
<dbReference type="GO" id="GO:0005654">
    <property type="term" value="C:nucleoplasm"/>
    <property type="evidence" value="ECO:0007669"/>
    <property type="project" value="TreeGrafter"/>
</dbReference>
<dbReference type="InterPro" id="IPR001650">
    <property type="entry name" value="Helicase_C-like"/>
</dbReference>
<dbReference type="GO" id="GO:0000723">
    <property type="term" value="P:telomere maintenance"/>
    <property type="evidence" value="ECO:0007669"/>
    <property type="project" value="TreeGrafter"/>
</dbReference>
<dbReference type="PROSITE" id="PS51194">
    <property type="entry name" value="HELICASE_CTER"/>
    <property type="match status" value="1"/>
</dbReference>
<evidence type="ECO:0000313" key="10">
    <source>
        <dbReference type="Proteomes" id="UP000005408"/>
    </source>
</evidence>
<evidence type="ECO:0000259" key="8">
    <source>
        <dbReference type="PROSITE" id="PS51194"/>
    </source>
</evidence>
<keyword evidence="10" id="KW-1185">Reference proteome</keyword>
<accession>A0A8W8LUH4</accession>
<evidence type="ECO:0000256" key="3">
    <source>
        <dbReference type="ARBA" id="ARBA00022840"/>
    </source>
</evidence>
<keyword evidence="3" id="KW-0067">ATP-binding</keyword>
<organism evidence="9 10">
    <name type="scientific">Magallana gigas</name>
    <name type="common">Pacific oyster</name>
    <name type="synonym">Crassostrea gigas</name>
    <dbReference type="NCBI Taxonomy" id="29159"/>
    <lineage>
        <taxon>Eukaryota</taxon>
        <taxon>Metazoa</taxon>
        <taxon>Spiralia</taxon>
        <taxon>Lophotrochozoa</taxon>
        <taxon>Mollusca</taxon>
        <taxon>Bivalvia</taxon>
        <taxon>Autobranchia</taxon>
        <taxon>Pteriomorphia</taxon>
        <taxon>Ostreida</taxon>
        <taxon>Ostreoidea</taxon>
        <taxon>Ostreidae</taxon>
        <taxon>Magallana</taxon>
    </lineage>
</organism>
<dbReference type="Pfam" id="PF00271">
    <property type="entry name" value="Helicase_C"/>
    <property type="match status" value="1"/>
</dbReference>
<evidence type="ECO:0000256" key="2">
    <source>
        <dbReference type="ARBA" id="ARBA00022741"/>
    </source>
</evidence>
<evidence type="ECO:0000256" key="6">
    <source>
        <dbReference type="SAM" id="MobiDB-lite"/>
    </source>
</evidence>
<dbReference type="PANTHER" id="PTHR13710">
    <property type="entry name" value="DNA HELICASE RECQ FAMILY MEMBER"/>
    <property type="match status" value="1"/>
</dbReference>
<dbReference type="PANTHER" id="PTHR13710:SF157">
    <property type="entry name" value="DNA HELICASE"/>
    <property type="match status" value="1"/>
</dbReference>
<comment type="similarity">
    <text evidence="1">Belongs to the helicase family. RecQ subfamily.</text>
</comment>
<feature type="compositionally biased region" description="Acidic residues" evidence="6">
    <location>
        <begin position="411"/>
        <end position="429"/>
    </location>
</feature>
<proteinExistence type="inferred from homology"/>
<feature type="domain" description="Helicase C-terminal" evidence="8">
    <location>
        <begin position="204"/>
        <end position="370"/>
    </location>
</feature>
<comment type="catalytic activity">
    <reaction evidence="4">
        <text>Couples ATP hydrolysis with the unwinding of duplex DNA by translocating in the 3'-5' direction.</text>
        <dbReference type="EC" id="5.6.2.4"/>
    </reaction>
</comment>
<dbReference type="InterPro" id="IPR011545">
    <property type="entry name" value="DEAD/DEAH_box_helicase_dom"/>
</dbReference>
<evidence type="ECO:0000259" key="7">
    <source>
        <dbReference type="PROSITE" id="PS51192"/>
    </source>
</evidence>